<dbReference type="SUPFAM" id="SSF53474">
    <property type="entry name" value="alpha/beta-Hydrolases"/>
    <property type="match status" value="1"/>
</dbReference>
<dbReference type="STRING" id="45072.Lqua_0560"/>
<dbReference type="OrthoDB" id="9800435at2"/>
<keyword evidence="1" id="KW-0378">Hydrolase</keyword>
<sequence length="218" mass="24624">MQFIDKLNTPGEHSLLLEGLAGQIEAVLTVPETINSHYVAFLGHPHSLQGGTMNNKVVTTMSRVFKELGIPSLRFNFRGVGQSLGVYNDGLGESNDMLELVQIWRKEQPQIKLIFAGFSFGSYVCYRAAAQSRLSILITIAPPVHHYDYREFEPQPESWLIVQGDVDEVVPSTLVIDFAKESHPILPVIEFPETGHFFHGKLMDLKMKLLDYLRDRVQ</sequence>
<keyword evidence="3" id="KW-1185">Reference proteome</keyword>
<dbReference type="InterPro" id="IPR029058">
    <property type="entry name" value="AB_hydrolase_fold"/>
</dbReference>
<protein>
    <submittedName>
        <fullName evidence="1">Alpha/beta superfamily transporter hydrolase</fullName>
    </submittedName>
    <submittedName>
        <fullName evidence="2">Transmembrane protein</fullName>
    </submittedName>
</protein>
<dbReference type="Gene3D" id="3.40.50.1820">
    <property type="entry name" value="alpha/beta hydrolase"/>
    <property type="match status" value="1"/>
</dbReference>
<organism evidence="2 4">
    <name type="scientific">Legionella quateirensis</name>
    <dbReference type="NCBI Taxonomy" id="45072"/>
    <lineage>
        <taxon>Bacteria</taxon>
        <taxon>Pseudomonadati</taxon>
        <taxon>Pseudomonadota</taxon>
        <taxon>Gammaproteobacteria</taxon>
        <taxon>Legionellales</taxon>
        <taxon>Legionellaceae</taxon>
        <taxon>Legionella</taxon>
    </lineage>
</organism>
<dbReference type="Proteomes" id="UP000254230">
    <property type="component" value="Unassembled WGS sequence"/>
</dbReference>
<dbReference type="Proteomes" id="UP000054639">
    <property type="component" value="Unassembled WGS sequence"/>
</dbReference>
<dbReference type="PANTHER" id="PTHR42103:SF2">
    <property type="entry name" value="AB HYDROLASE-1 DOMAIN-CONTAINING PROTEIN"/>
    <property type="match status" value="1"/>
</dbReference>
<dbReference type="PANTHER" id="PTHR42103">
    <property type="entry name" value="ALPHA/BETA-HYDROLASES SUPERFAMILY PROTEIN"/>
    <property type="match status" value="1"/>
</dbReference>
<dbReference type="GO" id="GO:0016787">
    <property type="term" value="F:hydrolase activity"/>
    <property type="evidence" value="ECO:0007669"/>
    <property type="project" value="UniProtKB-KW"/>
</dbReference>
<dbReference type="RefSeq" id="WP_058472771.1">
    <property type="nucleotide sequence ID" value="NZ_CAAAIL010000011.1"/>
</dbReference>
<keyword evidence="2" id="KW-0812">Transmembrane</keyword>
<dbReference type="AlphaFoldDB" id="A0A378KX43"/>
<name>A0A378KX43_9GAMM</name>
<dbReference type="EMBL" id="UGOW01000001">
    <property type="protein sequence ID" value="STY19145.1"/>
    <property type="molecule type" value="Genomic_DNA"/>
</dbReference>
<evidence type="ECO:0000313" key="1">
    <source>
        <dbReference type="EMBL" id="KTD52727.1"/>
    </source>
</evidence>
<proteinExistence type="predicted"/>
<reference evidence="1 3" key="1">
    <citation type="submission" date="2015-11" db="EMBL/GenBank/DDBJ databases">
        <title>Genomic analysis of 38 Legionella species identifies large and diverse effector repertoires.</title>
        <authorList>
            <person name="Burstein D."/>
            <person name="Amaro F."/>
            <person name="Zusman T."/>
            <person name="Lifshitz Z."/>
            <person name="Cohen O."/>
            <person name="Gilbert J.A."/>
            <person name="Pupko T."/>
            <person name="Shuman H.A."/>
            <person name="Segal G."/>
        </authorList>
    </citation>
    <scope>NUCLEOTIDE SEQUENCE [LARGE SCALE GENOMIC DNA]</scope>
    <source>
        <strain evidence="1 3">ATCC 49507</strain>
    </source>
</reference>
<gene>
    <name evidence="1" type="ORF">Lqua_0560</name>
    <name evidence="2" type="ORF">NCTC12376_02976</name>
</gene>
<reference evidence="2 4" key="2">
    <citation type="submission" date="2018-06" db="EMBL/GenBank/DDBJ databases">
        <authorList>
            <consortium name="Pathogen Informatics"/>
            <person name="Doyle S."/>
        </authorList>
    </citation>
    <scope>NUCLEOTIDE SEQUENCE [LARGE SCALE GENOMIC DNA]</scope>
    <source>
        <strain evidence="2 4">NCTC12376</strain>
    </source>
</reference>
<keyword evidence="2" id="KW-0472">Membrane</keyword>
<dbReference type="EMBL" id="LNYR01000006">
    <property type="protein sequence ID" value="KTD52727.1"/>
    <property type="molecule type" value="Genomic_DNA"/>
</dbReference>
<evidence type="ECO:0000313" key="3">
    <source>
        <dbReference type="Proteomes" id="UP000054639"/>
    </source>
</evidence>
<accession>A0A378KX43</accession>
<evidence type="ECO:0000313" key="2">
    <source>
        <dbReference type="EMBL" id="STY19145.1"/>
    </source>
</evidence>
<evidence type="ECO:0000313" key="4">
    <source>
        <dbReference type="Proteomes" id="UP000254230"/>
    </source>
</evidence>